<dbReference type="GeneID" id="20214145"/>
<gene>
    <name evidence="7" type="primary">20214145</name>
    <name evidence="6" type="ORF">HELRODRAFT_68059</name>
</gene>
<dbReference type="eggNOG" id="KOG2127">
    <property type="taxonomic scope" value="Eukaryota"/>
</dbReference>
<dbReference type="InterPro" id="IPR001194">
    <property type="entry name" value="cDENN_dom"/>
</dbReference>
<dbReference type="Proteomes" id="UP000015101">
    <property type="component" value="Unassembled WGS sequence"/>
</dbReference>
<feature type="repeat" description="PPR" evidence="2">
    <location>
        <begin position="805"/>
        <end position="839"/>
    </location>
</feature>
<dbReference type="EMBL" id="KB097495">
    <property type="protein sequence ID" value="ESN96037.1"/>
    <property type="molecule type" value="Genomic_DNA"/>
</dbReference>
<dbReference type="InterPro" id="IPR023341">
    <property type="entry name" value="MABP"/>
</dbReference>
<dbReference type="FunCoup" id="T1FZ97">
    <property type="interactions" value="591"/>
</dbReference>
<dbReference type="InParanoid" id="T1FZ97"/>
<feature type="domain" description="UDENN" evidence="4">
    <location>
        <begin position="196"/>
        <end position="655"/>
    </location>
</feature>
<evidence type="ECO:0000256" key="1">
    <source>
        <dbReference type="ARBA" id="ARBA00022658"/>
    </source>
</evidence>
<accession>T1FZ97</accession>
<dbReference type="PANTHER" id="PTHR12296">
    <property type="entry name" value="DENN DOMAIN-CONTAINING PROTEIN 4"/>
    <property type="match status" value="1"/>
</dbReference>
<dbReference type="STRING" id="6412.T1FZ97"/>
<dbReference type="GO" id="GO:0005085">
    <property type="term" value="F:guanyl-nucleotide exchange factor activity"/>
    <property type="evidence" value="ECO:0007669"/>
    <property type="project" value="UniProtKB-KW"/>
</dbReference>
<dbReference type="Pfam" id="PF03456">
    <property type="entry name" value="uDENN"/>
    <property type="match status" value="1"/>
</dbReference>
<dbReference type="Gene3D" id="1.25.40.10">
    <property type="entry name" value="Tetratricopeptide repeat domain"/>
    <property type="match status" value="1"/>
</dbReference>
<evidence type="ECO:0000256" key="2">
    <source>
        <dbReference type="PROSITE-ProRule" id="PRU00708"/>
    </source>
</evidence>
<name>T1FZ97_HELRO</name>
<feature type="domain" description="MABP" evidence="5">
    <location>
        <begin position="43"/>
        <end position="204"/>
    </location>
</feature>
<dbReference type="CTD" id="20214145"/>
<dbReference type="InterPro" id="IPR005113">
    <property type="entry name" value="uDENN_dom"/>
</dbReference>
<dbReference type="OrthoDB" id="75250at2759"/>
<dbReference type="GO" id="GO:0031410">
    <property type="term" value="C:cytoplasmic vesicle"/>
    <property type="evidence" value="ECO:0000318"/>
    <property type="project" value="GO_Central"/>
</dbReference>
<keyword evidence="1" id="KW-0344">Guanine-nucleotide releasing factor</keyword>
<evidence type="ECO:0000259" key="4">
    <source>
        <dbReference type="PROSITE" id="PS50211"/>
    </source>
</evidence>
<dbReference type="HOGENOM" id="CLU_003074_3_0_1"/>
<reference evidence="8" key="1">
    <citation type="submission" date="2012-12" db="EMBL/GenBank/DDBJ databases">
        <authorList>
            <person name="Hellsten U."/>
            <person name="Grimwood J."/>
            <person name="Chapman J.A."/>
            <person name="Shapiro H."/>
            <person name="Aerts A."/>
            <person name="Otillar R.P."/>
            <person name="Terry A.Y."/>
            <person name="Boore J.L."/>
            <person name="Simakov O."/>
            <person name="Marletaz F."/>
            <person name="Cho S.-J."/>
            <person name="Edsinger-Gonzales E."/>
            <person name="Havlak P."/>
            <person name="Kuo D.-H."/>
            <person name="Larsson T."/>
            <person name="Lv J."/>
            <person name="Arendt D."/>
            <person name="Savage R."/>
            <person name="Osoegawa K."/>
            <person name="de Jong P."/>
            <person name="Lindberg D.R."/>
            <person name="Seaver E.C."/>
            <person name="Weisblat D.A."/>
            <person name="Putnam N.H."/>
            <person name="Grigoriev I.V."/>
            <person name="Rokhsar D.S."/>
        </authorList>
    </citation>
    <scope>NUCLEOTIDE SEQUENCE</scope>
</reference>
<dbReference type="InterPro" id="IPR011990">
    <property type="entry name" value="TPR-like_helical_dom_sf"/>
</dbReference>
<reference evidence="6 8" key="2">
    <citation type="journal article" date="2013" name="Nature">
        <title>Insights into bilaterian evolution from three spiralian genomes.</title>
        <authorList>
            <person name="Simakov O."/>
            <person name="Marletaz F."/>
            <person name="Cho S.J."/>
            <person name="Edsinger-Gonzales E."/>
            <person name="Havlak P."/>
            <person name="Hellsten U."/>
            <person name="Kuo D.H."/>
            <person name="Larsson T."/>
            <person name="Lv J."/>
            <person name="Arendt D."/>
            <person name="Savage R."/>
            <person name="Osoegawa K."/>
            <person name="de Jong P."/>
            <person name="Grimwood J."/>
            <person name="Chapman J.A."/>
            <person name="Shapiro H."/>
            <person name="Aerts A."/>
            <person name="Otillar R.P."/>
            <person name="Terry A.Y."/>
            <person name="Boore J.L."/>
            <person name="Grigoriev I.V."/>
            <person name="Lindberg D.R."/>
            <person name="Seaver E.C."/>
            <person name="Weisblat D.A."/>
            <person name="Putnam N.H."/>
            <person name="Rokhsar D.S."/>
        </authorList>
    </citation>
    <scope>NUCLEOTIDE SEQUENCE</scope>
</reference>
<dbReference type="InterPro" id="IPR002885">
    <property type="entry name" value="PPR_rpt"/>
</dbReference>
<evidence type="ECO:0000259" key="5">
    <source>
        <dbReference type="PROSITE" id="PS51498"/>
    </source>
</evidence>
<organism evidence="7 8">
    <name type="scientific">Helobdella robusta</name>
    <name type="common">Californian leech</name>
    <dbReference type="NCBI Taxonomy" id="6412"/>
    <lineage>
        <taxon>Eukaryota</taxon>
        <taxon>Metazoa</taxon>
        <taxon>Spiralia</taxon>
        <taxon>Lophotrochozoa</taxon>
        <taxon>Annelida</taxon>
        <taxon>Clitellata</taxon>
        <taxon>Hirudinea</taxon>
        <taxon>Rhynchobdellida</taxon>
        <taxon>Glossiphoniidae</taxon>
        <taxon>Helobdella</taxon>
    </lineage>
</organism>
<dbReference type="SMART" id="SM00801">
    <property type="entry name" value="dDENN"/>
    <property type="match status" value="1"/>
</dbReference>
<reference evidence="7" key="3">
    <citation type="submission" date="2015-06" db="UniProtKB">
        <authorList>
            <consortium name="EnsemblMetazoa"/>
        </authorList>
    </citation>
    <scope>IDENTIFICATION</scope>
</reference>
<dbReference type="AlphaFoldDB" id="T1FZ97"/>
<dbReference type="Pfam" id="PF02141">
    <property type="entry name" value="DENN"/>
    <property type="match status" value="1"/>
</dbReference>
<dbReference type="InterPro" id="IPR043153">
    <property type="entry name" value="DENN_C"/>
</dbReference>
<dbReference type="PROSITE" id="PS51375">
    <property type="entry name" value="PPR"/>
    <property type="match status" value="1"/>
</dbReference>
<dbReference type="Pfam" id="PF03455">
    <property type="entry name" value="dDENN"/>
    <property type="match status" value="1"/>
</dbReference>
<dbReference type="EnsemblMetazoa" id="HelroT68059">
    <property type="protein sequence ID" value="HelroP68059"/>
    <property type="gene ID" value="HelroG68059"/>
</dbReference>
<dbReference type="InterPro" id="IPR037516">
    <property type="entry name" value="Tripartite_DENN"/>
</dbReference>
<dbReference type="PANTHER" id="PTHR12296:SF30">
    <property type="entry name" value="DENN DOMAIN-CONTAINING PROTEIN CRAG"/>
    <property type="match status" value="1"/>
</dbReference>
<proteinExistence type="predicted"/>
<evidence type="ECO:0008006" key="9">
    <source>
        <dbReference type="Google" id="ProtNLM"/>
    </source>
</evidence>
<evidence type="ECO:0000313" key="7">
    <source>
        <dbReference type="EnsemblMetazoa" id="HelroP68059"/>
    </source>
</evidence>
<feature type="compositionally biased region" description="Polar residues" evidence="3">
    <location>
        <begin position="677"/>
        <end position="698"/>
    </location>
</feature>
<dbReference type="RefSeq" id="XP_009025180.1">
    <property type="nucleotide sequence ID" value="XM_009026932.1"/>
</dbReference>
<keyword evidence="8" id="KW-1185">Reference proteome</keyword>
<feature type="region of interest" description="Disordered" evidence="3">
    <location>
        <begin position="677"/>
        <end position="715"/>
    </location>
</feature>
<evidence type="ECO:0000313" key="6">
    <source>
        <dbReference type="EMBL" id="ESN96037.1"/>
    </source>
</evidence>
<evidence type="ECO:0000256" key="3">
    <source>
        <dbReference type="SAM" id="MobiDB-lite"/>
    </source>
</evidence>
<sequence length="882" mass="98959">MDDKRVADYFVVAGLDWNVQPLAPLEEVFPNETSLKSTPTQRQDPIVDLAVIDRTLGEPIPTNFRCIEFTPTNFPADLNHGSLRAHEMYLCYRRGRDKPAILDIGVTYENKDCKEKLLPGCEVIYWTPQANSANVNNGSGSLKIFVTFRRSSTFAPIDILVVTEICVILPNKGETAPHAHCMIDKNLNKGIMGSDVFLCYKKSMAKLNCLTFKPSLLGHYPLEDIPQLPLPQQVAMFCLPMGATLESWSPQRQFPTPVFSTFILTTGLAAEKVYGAAVTFYEKLAPDKLKLLDQAQRSGLGIEKEAMNGSAGEDYGANKSICLLSRLPFFETFKKFLLYIYRMVFGRVDDLSQYIPIERHISHFLTRIPLPSIQRPRIMIQLSSTSILLTQPDETPLPKSGASFIDVLKNLGPTNSTLLLLSVLMEHKILVHSLRPAVLTSVSEAISAMIFPLHWQCPYIPLCPIGLSYVLHSPTPFIIGIDSRYFDTYDLPSDVTCIDLDTKTFTVSEDRRSHNIKLLPKKPAKLLRSTLEKLNNQLLASTSLSSPQSLIPSKSRSASNTFSLDDSFNVALEISIREAYLRFMAAILKGYSGHLLPITNAPSVGNMSLNSLFDVVGFVKSRDKAYNKFYALLLKTQAFSRFIEERSFVSDKDSSLAFFDDCLERVDDCGNVVIKSSSGSQSRDFTNPPSATTPFQNRVNHRHQQSGSTTATSSADQVKVGAKFAGYSSPMVCRTHHEIKQSQKFGLKYASVPQAWAKYLAWHCYSLWFIHLSSYARYVHSKSKVLKSAFDVLVSMQSARLQPPDEVCYRVLMQLCGIYHQPVLAVKVLFEMKKRGIQPNAITYGFYNKAVLESKWPTSNSTPDQLWNKLRNVLMAVARFKR</sequence>
<dbReference type="InterPro" id="IPR051696">
    <property type="entry name" value="DENN_Domain_GEFs"/>
</dbReference>
<dbReference type="EMBL" id="AMQM01001286">
    <property type="status" value="NOT_ANNOTATED_CDS"/>
    <property type="molecule type" value="Genomic_DNA"/>
</dbReference>
<dbReference type="KEGG" id="hro:HELRODRAFT_68059"/>
<dbReference type="SMART" id="SM00799">
    <property type="entry name" value="DENN"/>
    <property type="match status" value="1"/>
</dbReference>
<dbReference type="GO" id="GO:0032483">
    <property type="term" value="P:regulation of Rab protein signal transduction"/>
    <property type="evidence" value="ECO:0000318"/>
    <property type="project" value="GO_Central"/>
</dbReference>
<dbReference type="Gene3D" id="3.40.50.11500">
    <property type="match status" value="1"/>
</dbReference>
<evidence type="ECO:0000313" key="8">
    <source>
        <dbReference type="Proteomes" id="UP000015101"/>
    </source>
</evidence>
<dbReference type="InterPro" id="IPR005112">
    <property type="entry name" value="dDENN_dom"/>
</dbReference>
<dbReference type="PROSITE" id="PS50211">
    <property type="entry name" value="DENN"/>
    <property type="match status" value="1"/>
</dbReference>
<dbReference type="SMART" id="SM00800">
    <property type="entry name" value="uDENN"/>
    <property type="match status" value="1"/>
</dbReference>
<dbReference type="OMA" id="PRIMIQL"/>
<dbReference type="PROSITE" id="PS51498">
    <property type="entry name" value="MABP"/>
    <property type="match status" value="1"/>
</dbReference>
<protein>
    <recommendedName>
        <fullName evidence="9">UDENN domain-containing protein</fullName>
    </recommendedName>
</protein>
<dbReference type="Gene3D" id="2.100.10.50">
    <property type="match status" value="1"/>
</dbReference>